<feature type="coiled-coil region" evidence="1">
    <location>
        <begin position="32"/>
        <end position="59"/>
    </location>
</feature>
<dbReference type="RefSeq" id="WP_225436231.1">
    <property type="nucleotide sequence ID" value="NZ_AZEU01000134.1"/>
</dbReference>
<comment type="caution">
    <text evidence="2">The sequence shown here is derived from an EMBL/GenBank/DDBJ whole genome shotgun (WGS) entry which is preliminary data.</text>
</comment>
<evidence type="ECO:0000256" key="1">
    <source>
        <dbReference type="SAM" id="Coils"/>
    </source>
</evidence>
<dbReference type="InterPro" id="IPR036629">
    <property type="entry name" value="YjbJ_sf"/>
</dbReference>
<proteinExistence type="predicted"/>
<dbReference type="EMBL" id="AZEU01000134">
    <property type="protein sequence ID" value="KRL45130.1"/>
    <property type="molecule type" value="Genomic_DNA"/>
</dbReference>
<organism evidence="2 3">
    <name type="scientific">Lacticaseibacillus manihotivorans DSM 13343 = JCM 12514</name>
    <dbReference type="NCBI Taxonomy" id="1423769"/>
    <lineage>
        <taxon>Bacteria</taxon>
        <taxon>Bacillati</taxon>
        <taxon>Bacillota</taxon>
        <taxon>Bacilli</taxon>
        <taxon>Lactobacillales</taxon>
        <taxon>Lactobacillaceae</taxon>
        <taxon>Lacticaseibacillus</taxon>
    </lineage>
</organism>
<dbReference type="Gene3D" id="1.10.1470.10">
    <property type="entry name" value="YjbJ"/>
    <property type="match status" value="1"/>
</dbReference>
<gene>
    <name evidence="2" type="ORF">FD01_GL000922</name>
</gene>
<keyword evidence="1" id="KW-0175">Coiled coil</keyword>
<dbReference type="Proteomes" id="UP000051790">
    <property type="component" value="Unassembled WGS sequence"/>
</dbReference>
<name>A0A0R1QRX6_9LACO</name>
<dbReference type="AlphaFoldDB" id="A0A0R1QRX6"/>
<keyword evidence="3" id="KW-1185">Reference proteome</keyword>
<accession>A0A0R1QRX6</accession>
<evidence type="ECO:0000313" key="2">
    <source>
        <dbReference type="EMBL" id="KRL45130.1"/>
    </source>
</evidence>
<sequence length="66" mass="7431">MMTDLKSTKDKALGKIEETTGKLLKDDEMEAKGKAKQLKSEAEAKVDEAKDKVLKKVNDEIDKHKK</sequence>
<reference evidence="2 3" key="1">
    <citation type="journal article" date="2015" name="Genome Announc.">
        <title>Expanding the biotechnology potential of lactobacilli through comparative genomics of 213 strains and associated genera.</title>
        <authorList>
            <person name="Sun Z."/>
            <person name="Harris H.M."/>
            <person name="McCann A."/>
            <person name="Guo C."/>
            <person name="Argimon S."/>
            <person name="Zhang W."/>
            <person name="Yang X."/>
            <person name="Jeffery I.B."/>
            <person name="Cooney J.C."/>
            <person name="Kagawa T.F."/>
            <person name="Liu W."/>
            <person name="Song Y."/>
            <person name="Salvetti E."/>
            <person name="Wrobel A."/>
            <person name="Rasinkangas P."/>
            <person name="Parkhill J."/>
            <person name="Rea M.C."/>
            <person name="O'Sullivan O."/>
            <person name="Ritari J."/>
            <person name="Douillard F.P."/>
            <person name="Paul Ross R."/>
            <person name="Yang R."/>
            <person name="Briner A.E."/>
            <person name="Felis G.E."/>
            <person name="de Vos W.M."/>
            <person name="Barrangou R."/>
            <person name="Klaenhammer T.R."/>
            <person name="Caufield P.W."/>
            <person name="Cui Y."/>
            <person name="Zhang H."/>
            <person name="O'Toole P.W."/>
        </authorList>
    </citation>
    <scope>NUCLEOTIDE SEQUENCE [LARGE SCALE GENOMIC DNA]</scope>
    <source>
        <strain evidence="2 3">DSM 13343</strain>
    </source>
</reference>
<evidence type="ECO:0008006" key="4">
    <source>
        <dbReference type="Google" id="ProtNLM"/>
    </source>
</evidence>
<dbReference type="PATRIC" id="fig|1423769.4.peg.995"/>
<evidence type="ECO:0000313" key="3">
    <source>
        <dbReference type="Proteomes" id="UP000051790"/>
    </source>
</evidence>
<protein>
    <recommendedName>
        <fullName evidence="4">CsbD-like domain-containing protein</fullName>
    </recommendedName>
</protein>
<dbReference type="SUPFAM" id="SSF69047">
    <property type="entry name" value="Hypothetical protein YjbJ"/>
    <property type="match status" value="1"/>
</dbReference>